<dbReference type="CDD" id="cd22971">
    <property type="entry name" value="DD_RIIAD1"/>
    <property type="match status" value="1"/>
</dbReference>
<accession>A0ABM0GXW6</accession>
<dbReference type="InterPro" id="IPR059162">
    <property type="entry name" value="RIIAD1"/>
</dbReference>
<name>A0ABM0GXW6_SACKO</name>
<organism evidence="1 2">
    <name type="scientific">Saccoglossus kowalevskii</name>
    <name type="common">Acorn worm</name>
    <dbReference type="NCBI Taxonomy" id="10224"/>
    <lineage>
        <taxon>Eukaryota</taxon>
        <taxon>Metazoa</taxon>
        <taxon>Hemichordata</taxon>
        <taxon>Enteropneusta</taxon>
        <taxon>Harrimaniidae</taxon>
        <taxon>Saccoglossus</taxon>
    </lineage>
</organism>
<proteinExistence type="predicted"/>
<dbReference type="PANTHER" id="PTHR15505">
    <property type="entry name" value="RIIA DOMAIN-CONTAINING PROTEIN 1"/>
    <property type="match status" value="1"/>
</dbReference>
<gene>
    <name evidence="2" type="primary">LOC100369985</name>
</gene>
<dbReference type="PANTHER" id="PTHR15505:SF4">
    <property type="entry name" value="RIIA DOMAIN-CONTAINING PROTEIN 1"/>
    <property type="match status" value="1"/>
</dbReference>
<sequence>MAMPNHNPPHGMEAYDIGALSQEQQEKLNQFKIQTRMANERYLRQHPEVDLLLAGFLGDILMKRPENVREFAAFYFTNPDLPDKVQNQVQNRETQLRNARINRKI</sequence>
<evidence type="ECO:0000313" key="2">
    <source>
        <dbReference type="RefSeq" id="XP_002739788.1"/>
    </source>
</evidence>
<dbReference type="SUPFAM" id="SSF47391">
    <property type="entry name" value="Dimerization-anchoring domain of cAMP-dependent PK regulatory subunit"/>
    <property type="match status" value="1"/>
</dbReference>
<keyword evidence="1" id="KW-1185">Reference proteome</keyword>
<protein>
    <submittedName>
        <fullName evidence="2">RIIa domain-containing protein 1-like</fullName>
    </submittedName>
</protein>
<evidence type="ECO:0000313" key="1">
    <source>
        <dbReference type="Proteomes" id="UP000694865"/>
    </source>
</evidence>
<dbReference type="GeneID" id="100369985"/>
<reference evidence="2" key="1">
    <citation type="submission" date="2025-08" db="UniProtKB">
        <authorList>
            <consortium name="RefSeq"/>
        </authorList>
    </citation>
    <scope>IDENTIFICATION</scope>
    <source>
        <tissue evidence="2">Testes</tissue>
    </source>
</reference>
<dbReference type="RefSeq" id="XP_002739788.1">
    <property type="nucleotide sequence ID" value="XM_002739742.2"/>
</dbReference>
<dbReference type="Proteomes" id="UP000694865">
    <property type="component" value="Unplaced"/>
</dbReference>